<gene>
    <name evidence="5" type="ORF">BHM03_00048603</name>
</gene>
<comment type="subcellular location">
    <subcellularLocation>
        <location evidence="1">Nucleus</location>
    </subcellularLocation>
</comment>
<name>A0A445MLA5_ENSVE</name>
<dbReference type="Gene3D" id="3.30.900.10">
    <property type="entry name" value="HORMA domain"/>
    <property type="match status" value="1"/>
</dbReference>
<sequence>RDRKRRSQQPHPDVLSPARLDLPVLLDFSLLLSLGVAPCPPLRSFASSTFPAQPSPSPPSSPPPSSPATSPPSSEFRSFLSAAADGEPAVDRQSDAAAILYSSGITARVKGAVLTQRNLIASMASAVPESAVLMVTVPLFHAYGFLFCLKAVAVIHTESPHREVRCEEGTSSSWAASDRQHCWCERTQVERMGSRTASKDIITLRGSAAIVSEFFGTTSPLPSDGMRRTGKQTDRSPSSSSCCVRLGRGLDLETRNCSILYNRGIYPEESFTKVKKYGLPMLLTQDEGVKSFISGLTSQLTGHIRGPGEMEFQHRDGCGGRREGNSEVDHITSISVSSRRRVTKKS</sequence>
<feature type="compositionally biased region" description="Pro residues" evidence="3">
    <location>
        <begin position="53"/>
        <end position="70"/>
    </location>
</feature>
<dbReference type="SUPFAM" id="SSF56801">
    <property type="entry name" value="Acetyl-CoA synthetase-like"/>
    <property type="match status" value="1"/>
</dbReference>
<dbReference type="EMBL" id="KV876517">
    <property type="protein sequence ID" value="RZR75052.1"/>
    <property type="molecule type" value="Genomic_DNA"/>
</dbReference>
<dbReference type="GO" id="GO:0005737">
    <property type="term" value="C:cytoplasm"/>
    <property type="evidence" value="ECO:0007669"/>
    <property type="project" value="TreeGrafter"/>
</dbReference>
<feature type="non-terminal residue" evidence="5">
    <location>
        <position position="1"/>
    </location>
</feature>
<proteinExistence type="predicted"/>
<dbReference type="SUPFAM" id="SSF56019">
    <property type="entry name" value="The spindle assembly checkpoint protein mad2"/>
    <property type="match status" value="1"/>
</dbReference>
<dbReference type="AlphaFoldDB" id="A0A445MLA5"/>
<dbReference type="InterPro" id="IPR000873">
    <property type="entry name" value="AMP-dep_synth/lig_dom"/>
</dbReference>
<feature type="region of interest" description="Disordered" evidence="3">
    <location>
        <begin position="47"/>
        <end position="76"/>
    </location>
</feature>
<dbReference type="GO" id="GO:0005654">
    <property type="term" value="C:nucleoplasm"/>
    <property type="evidence" value="ECO:0007669"/>
    <property type="project" value="TreeGrafter"/>
</dbReference>
<dbReference type="InterPro" id="IPR036570">
    <property type="entry name" value="HORMA_dom_sf"/>
</dbReference>
<evidence type="ECO:0000313" key="5">
    <source>
        <dbReference type="EMBL" id="RZR75052.1"/>
    </source>
</evidence>
<dbReference type="PANTHER" id="PTHR11842">
    <property type="entry name" value="MITOTIC SPINDLE ASSEMBLY CHECKPOINT PROTEIN MAD2"/>
    <property type="match status" value="1"/>
</dbReference>
<dbReference type="InterPro" id="IPR045091">
    <property type="entry name" value="Mad2-like"/>
</dbReference>
<accession>A0A445MLA5</accession>
<dbReference type="Gene3D" id="3.40.50.980">
    <property type="match status" value="2"/>
</dbReference>
<dbReference type="Pfam" id="PF00501">
    <property type="entry name" value="AMP-binding"/>
    <property type="match status" value="1"/>
</dbReference>
<feature type="domain" description="AMP-dependent synthetase/ligase" evidence="4">
    <location>
        <begin position="86"/>
        <end position="149"/>
    </location>
</feature>
<reference evidence="5" key="1">
    <citation type="journal article" date="2018" name="Data Brief">
        <title>Genome sequence data from 17 accessions of Ensete ventricosum, a staple food crop for millions in Ethiopia.</title>
        <authorList>
            <person name="Yemataw Z."/>
            <person name="Muzemil S."/>
            <person name="Ambachew D."/>
            <person name="Tripathi L."/>
            <person name="Tesfaye K."/>
            <person name="Chala A."/>
            <person name="Farbos A."/>
            <person name="O'Neill P."/>
            <person name="Moore K."/>
            <person name="Grant M."/>
            <person name="Studholme D.J."/>
        </authorList>
    </citation>
    <scope>NUCLEOTIDE SEQUENCE [LARGE SCALE GENOMIC DNA]</scope>
    <source>
        <tissue evidence="5">Leaf</tissue>
    </source>
</reference>
<dbReference type="PANTHER" id="PTHR11842:SF11">
    <property type="entry name" value="MITOTIC SPINDLE ASSEMBLY CHECKPOINT PROTEIN MAD2A"/>
    <property type="match status" value="1"/>
</dbReference>
<protein>
    <recommendedName>
        <fullName evidence="4">AMP-dependent synthetase/ligase domain-containing protein</fullName>
    </recommendedName>
</protein>
<dbReference type="GO" id="GO:0007094">
    <property type="term" value="P:mitotic spindle assembly checkpoint signaling"/>
    <property type="evidence" value="ECO:0007669"/>
    <property type="project" value="TreeGrafter"/>
</dbReference>
<evidence type="ECO:0000256" key="3">
    <source>
        <dbReference type="SAM" id="MobiDB-lite"/>
    </source>
</evidence>
<organism evidence="5">
    <name type="scientific">Ensete ventricosum</name>
    <name type="common">Abyssinian banana</name>
    <name type="synonym">Musa ensete</name>
    <dbReference type="NCBI Taxonomy" id="4639"/>
    <lineage>
        <taxon>Eukaryota</taxon>
        <taxon>Viridiplantae</taxon>
        <taxon>Streptophyta</taxon>
        <taxon>Embryophyta</taxon>
        <taxon>Tracheophyta</taxon>
        <taxon>Spermatophyta</taxon>
        <taxon>Magnoliopsida</taxon>
        <taxon>Liliopsida</taxon>
        <taxon>Zingiberales</taxon>
        <taxon>Musaceae</taxon>
        <taxon>Ensete</taxon>
    </lineage>
</organism>
<keyword evidence="2" id="KW-0539">Nucleus</keyword>
<dbReference type="Proteomes" id="UP000290560">
    <property type="component" value="Unassembled WGS sequence"/>
</dbReference>
<feature type="compositionally biased region" description="Basic and acidic residues" evidence="3">
    <location>
        <begin position="225"/>
        <end position="234"/>
    </location>
</feature>
<feature type="region of interest" description="Disordered" evidence="3">
    <location>
        <begin position="221"/>
        <end position="240"/>
    </location>
</feature>
<evidence type="ECO:0000259" key="4">
    <source>
        <dbReference type="Pfam" id="PF00501"/>
    </source>
</evidence>
<evidence type="ECO:0000256" key="2">
    <source>
        <dbReference type="ARBA" id="ARBA00023242"/>
    </source>
</evidence>
<dbReference type="GO" id="GO:0000776">
    <property type="term" value="C:kinetochore"/>
    <property type="evidence" value="ECO:0007669"/>
    <property type="project" value="TreeGrafter"/>
</dbReference>
<evidence type="ECO:0000256" key="1">
    <source>
        <dbReference type="ARBA" id="ARBA00004123"/>
    </source>
</evidence>